<evidence type="ECO:0000313" key="3">
    <source>
        <dbReference type="Proteomes" id="UP000224854"/>
    </source>
</evidence>
<evidence type="ECO:0000313" key="2">
    <source>
        <dbReference type="EMBL" id="PHH73339.1"/>
    </source>
</evidence>
<accession>A0A2C5XI82</accession>
<evidence type="ECO:0000256" key="1">
    <source>
        <dbReference type="SAM" id="MobiDB-lite"/>
    </source>
</evidence>
<dbReference type="EMBL" id="NJEU01000512">
    <property type="protein sequence ID" value="PHH73339.1"/>
    <property type="molecule type" value="Genomic_DNA"/>
</dbReference>
<organism evidence="2 3">
    <name type="scientific">Ophiocordyceps australis</name>
    <dbReference type="NCBI Taxonomy" id="1399860"/>
    <lineage>
        <taxon>Eukaryota</taxon>
        <taxon>Fungi</taxon>
        <taxon>Dikarya</taxon>
        <taxon>Ascomycota</taxon>
        <taxon>Pezizomycotina</taxon>
        <taxon>Sordariomycetes</taxon>
        <taxon>Hypocreomycetidae</taxon>
        <taxon>Hypocreales</taxon>
        <taxon>Ophiocordycipitaceae</taxon>
        <taxon>Ophiocordyceps</taxon>
    </lineage>
</organism>
<protein>
    <submittedName>
        <fullName evidence="2">Uncharacterized protein</fullName>
    </submittedName>
</protein>
<gene>
    <name evidence="2" type="ORF">CDD82_5534</name>
</gene>
<reference evidence="2 3" key="1">
    <citation type="submission" date="2017-06" db="EMBL/GenBank/DDBJ databases">
        <title>Ant-infecting Ophiocordyceps genomes reveal a high diversity of potential behavioral manipulation genes and a possible major role for enterotoxins.</title>
        <authorList>
            <person name="De Bekker C."/>
            <person name="Evans H.C."/>
            <person name="Brachmann A."/>
            <person name="Hughes D.P."/>
        </authorList>
    </citation>
    <scope>NUCLEOTIDE SEQUENCE [LARGE SCALE GENOMIC DNA]</scope>
    <source>
        <strain evidence="2 3">1348a</strain>
    </source>
</reference>
<proteinExistence type="predicted"/>
<name>A0A2C5XI82_9HYPO</name>
<sequence>MVGSQRYSDREISFTLYWFWEKKAKREEVPALFEHEFGREMLPKQLRYVLNKYSTDPKYGCPKHNGSVTFPDSAQAGPTRLAAAHGTDSCVSPRTAAPPQSSGVPGLTTGTASHKRGRGEAGETEHRAAKRQRSSSVLALPHTPCVAETQVGGTSCVAPSAQEALARD</sequence>
<feature type="compositionally biased region" description="Basic and acidic residues" evidence="1">
    <location>
        <begin position="118"/>
        <end position="127"/>
    </location>
</feature>
<keyword evidence="3" id="KW-1185">Reference proteome</keyword>
<comment type="caution">
    <text evidence="2">The sequence shown here is derived from an EMBL/GenBank/DDBJ whole genome shotgun (WGS) entry which is preliminary data.</text>
</comment>
<feature type="region of interest" description="Disordered" evidence="1">
    <location>
        <begin position="84"/>
        <end position="141"/>
    </location>
</feature>
<feature type="compositionally biased region" description="Polar residues" evidence="1">
    <location>
        <begin position="98"/>
        <end position="112"/>
    </location>
</feature>
<dbReference type="OrthoDB" id="4736382at2759"/>
<dbReference type="AlphaFoldDB" id="A0A2C5XI82"/>
<dbReference type="Proteomes" id="UP000224854">
    <property type="component" value="Unassembled WGS sequence"/>
</dbReference>